<gene>
    <name evidence="1" type="ORF">IDH45_16340</name>
</gene>
<name>A0A927CB95_9BACL</name>
<evidence type="ECO:0000313" key="1">
    <source>
        <dbReference type="EMBL" id="MBD2863562.1"/>
    </source>
</evidence>
<dbReference type="AlphaFoldDB" id="A0A927CB95"/>
<accession>A0A927CB95</accession>
<reference evidence="1" key="1">
    <citation type="submission" date="2020-09" db="EMBL/GenBank/DDBJ databases">
        <title>A novel bacterium of genus Paenibacillus, isolated from South China Sea.</title>
        <authorList>
            <person name="Huang H."/>
            <person name="Mo K."/>
            <person name="Hu Y."/>
        </authorList>
    </citation>
    <scope>NUCLEOTIDE SEQUENCE</scope>
    <source>
        <strain evidence="1">IB182363</strain>
    </source>
</reference>
<comment type="caution">
    <text evidence="1">The sequence shown here is derived from an EMBL/GenBank/DDBJ whole genome shotgun (WGS) entry which is preliminary data.</text>
</comment>
<dbReference type="Pfam" id="PF14169">
    <property type="entry name" value="YdjO"/>
    <property type="match status" value="1"/>
</dbReference>
<dbReference type="EMBL" id="JACXJA010000021">
    <property type="protein sequence ID" value="MBD2863562.1"/>
    <property type="molecule type" value="Genomic_DNA"/>
</dbReference>
<sequence>MEKGFPRNSSPFPLFETPVWKCSDTSCTCWMRVDLAFEESPSCPICSKEMVLETKMLPKLTTVKS</sequence>
<dbReference type="InterPro" id="IPR025916">
    <property type="entry name" value="YdjO"/>
</dbReference>
<protein>
    <submittedName>
        <fullName evidence="1">Cold-shock protein</fullName>
    </submittedName>
</protein>
<organism evidence="1 2">
    <name type="scientific">Paenibacillus oceani</name>
    <dbReference type="NCBI Taxonomy" id="2772510"/>
    <lineage>
        <taxon>Bacteria</taxon>
        <taxon>Bacillati</taxon>
        <taxon>Bacillota</taxon>
        <taxon>Bacilli</taxon>
        <taxon>Bacillales</taxon>
        <taxon>Paenibacillaceae</taxon>
        <taxon>Paenibacillus</taxon>
    </lineage>
</organism>
<proteinExistence type="predicted"/>
<evidence type="ECO:0000313" key="2">
    <source>
        <dbReference type="Proteomes" id="UP000639396"/>
    </source>
</evidence>
<dbReference type="Proteomes" id="UP000639396">
    <property type="component" value="Unassembled WGS sequence"/>
</dbReference>
<keyword evidence="2" id="KW-1185">Reference proteome</keyword>